<reference evidence="2 3" key="1">
    <citation type="submission" date="2017-07" db="EMBL/GenBank/DDBJ databases">
        <title>Phylogenetic study on the rhizospheric bacterium Ochrobactrum sp. A44.</title>
        <authorList>
            <person name="Krzyzanowska D.M."/>
            <person name="Ossowicki A."/>
            <person name="Rajewska M."/>
            <person name="Maciag T."/>
            <person name="Kaczynski Z."/>
            <person name="Czerwicka M."/>
            <person name="Jafra S."/>
        </authorList>
    </citation>
    <scope>NUCLEOTIDE SEQUENCE [LARGE SCALE GENOMIC DNA]</scope>
    <source>
        <strain evidence="2 3">DSM 7216</strain>
    </source>
</reference>
<accession>A0A256FB63</accession>
<dbReference type="AlphaFoldDB" id="A0A256FB63"/>
<dbReference type="PANTHER" id="PTHR33678">
    <property type="entry name" value="BLL1576 PROTEIN"/>
    <property type="match status" value="1"/>
</dbReference>
<evidence type="ECO:0000313" key="3">
    <source>
        <dbReference type="Proteomes" id="UP000215590"/>
    </source>
</evidence>
<sequence length="99" mass="11173">MLARLLRRKEELLKVLERPEIPLHTNASENDLRSCVTKRKISGGTMSNDGRIARDTMLGLMKTCKKLRLSFWHYLGDRLGISNQQTAIPELAGLIIAKA</sequence>
<feature type="domain" description="Transposase IS66 central" evidence="1">
    <location>
        <begin position="2"/>
        <end position="50"/>
    </location>
</feature>
<gene>
    <name evidence="2" type="ORF">CEV31_3670</name>
</gene>
<dbReference type="EMBL" id="NNRJ01000058">
    <property type="protein sequence ID" value="OYR12105.1"/>
    <property type="molecule type" value="Genomic_DNA"/>
</dbReference>
<dbReference type="InterPro" id="IPR004291">
    <property type="entry name" value="Transposase_IS66_central"/>
</dbReference>
<dbReference type="Pfam" id="PF03050">
    <property type="entry name" value="DDE_Tnp_IS66"/>
    <property type="match status" value="1"/>
</dbReference>
<name>A0A256FB63_9HYPH</name>
<dbReference type="InterPro" id="IPR052344">
    <property type="entry name" value="Transposase-related"/>
</dbReference>
<organism evidence="2 3">
    <name type="scientific">Brucella thiophenivorans</name>
    <dbReference type="NCBI Taxonomy" id="571255"/>
    <lineage>
        <taxon>Bacteria</taxon>
        <taxon>Pseudomonadati</taxon>
        <taxon>Pseudomonadota</taxon>
        <taxon>Alphaproteobacteria</taxon>
        <taxon>Hyphomicrobiales</taxon>
        <taxon>Brucellaceae</taxon>
        <taxon>Brucella/Ochrobactrum group</taxon>
        <taxon>Brucella</taxon>
    </lineage>
</organism>
<comment type="caution">
    <text evidence="2">The sequence shown here is derived from an EMBL/GenBank/DDBJ whole genome shotgun (WGS) entry which is preliminary data.</text>
</comment>
<proteinExistence type="predicted"/>
<protein>
    <submittedName>
        <fullName evidence="2">Transposase IS66 family protein</fullName>
    </submittedName>
</protein>
<evidence type="ECO:0000313" key="2">
    <source>
        <dbReference type="EMBL" id="OYR12105.1"/>
    </source>
</evidence>
<dbReference type="PANTHER" id="PTHR33678:SF2">
    <property type="match status" value="1"/>
</dbReference>
<dbReference type="Proteomes" id="UP000215590">
    <property type="component" value="Unassembled WGS sequence"/>
</dbReference>
<keyword evidence="3" id="KW-1185">Reference proteome</keyword>
<evidence type="ECO:0000259" key="1">
    <source>
        <dbReference type="Pfam" id="PF03050"/>
    </source>
</evidence>